<feature type="domain" description="DUF4789" evidence="2">
    <location>
        <begin position="146"/>
        <end position="192"/>
    </location>
</feature>
<dbReference type="AlphaFoldDB" id="A0AAV2QUZ3"/>
<feature type="non-terminal residue" evidence="3">
    <location>
        <position position="194"/>
    </location>
</feature>
<protein>
    <recommendedName>
        <fullName evidence="2">DUF4789 domain-containing protein</fullName>
    </recommendedName>
</protein>
<evidence type="ECO:0000313" key="3">
    <source>
        <dbReference type="EMBL" id="CAL4099776.1"/>
    </source>
</evidence>
<dbReference type="EMBL" id="CAXKWB010011015">
    <property type="protein sequence ID" value="CAL4099776.1"/>
    <property type="molecule type" value="Genomic_DNA"/>
</dbReference>
<accession>A0AAV2QUZ3</accession>
<dbReference type="InterPro" id="IPR031993">
    <property type="entry name" value="DUF4789"/>
</dbReference>
<name>A0AAV2QUZ3_MEGNR</name>
<evidence type="ECO:0000313" key="4">
    <source>
        <dbReference type="Proteomes" id="UP001497623"/>
    </source>
</evidence>
<keyword evidence="4" id="KW-1185">Reference proteome</keyword>
<reference evidence="3 4" key="1">
    <citation type="submission" date="2024-05" db="EMBL/GenBank/DDBJ databases">
        <authorList>
            <person name="Wallberg A."/>
        </authorList>
    </citation>
    <scope>NUCLEOTIDE SEQUENCE [LARGE SCALE GENOMIC DNA]</scope>
</reference>
<dbReference type="PANTHER" id="PTHR21177">
    <property type="entry name" value="IP06524P-RELATED"/>
    <property type="match status" value="1"/>
</dbReference>
<comment type="caution">
    <text evidence="3">The sequence shown here is derived from an EMBL/GenBank/DDBJ whole genome shotgun (WGS) entry which is preliminary data.</text>
</comment>
<keyword evidence="1" id="KW-0732">Signal</keyword>
<feature type="chain" id="PRO_5043685355" description="DUF4789 domain-containing protein" evidence="1">
    <location>
        <begin position="21"/>
        <end position="194"/>
    </location>
</feature>
<dbReference type="Pfam" id="PF16033">
    <property type="entry name" value="DUF4789"/>
    <property type="match status" value="1"/>
</dbReference>
<sequence>MATSVALVVMFLVESLLVEGLPQLVLFPDEVQQPVRPDAAQATVVQQQSALPRGGCSGAELVTDRSALGLATAEGCSLTEGYVLWPGDSHATQCAELLSTEPCAQGFWVTLFNDIDGTSTCSQRHCTSDQVEMHGRCHQLNDTSVCPSTMILYTNEFGTGECDCPEGTIYYLQTNICYTPYTQGPCQNGFIIKV</sequence>
<evidence type="ECO:0000259" key="2">
    <source>
        <dbReference type="Pfam" id="PF16033"/>
    </source>
</evidence>
<dbReference type="Proteomes" id="UP001497623">
    <property type="component" value="Unassembled WGS sequence"/>
</dbReference>
<proteinExistence type="predicted"/>
<organism evidence="3 4">
    <name type="scientific">Meganyctiphanes norvegica</name>
    <name type="common">Northern krill</name>
    <name type="synonym">Thysanopoda norvegica</name>
    <dbReference type="NCBI Taxonomy" id="48144"/>
    <lineage>
        <taxon>Eukaryota</taxon>
        <taxon>Metazoa</taxon>
        <taxon>Ecdysozoa</taxon>
        <taxon>Arthropoda</taxon>
        <taxon>Crustacea</taxon>
        <taxon>Multicrustacea</taxon>
        <taxon>Malacostraca</taxon>
        <taxon>Eumalacostraca</taxon>
        <taxon>Eucarida</taxon>
        <taxon>Euphausiacea</taxon>
        <taxon>Euphausiidae</taxon>
        <taxon>Meganyctiphanes</taxon>
    </lineage>
</organism>
<evidence type="ECO:0000256" key="1">
    <source>
        <dbReference type="SAM" id="SignalP"/>
    </source>
</evidence>
<feature type="signal peptide" evidence="1">
    <location>
        <begin position="1"/>
        <end position="20"/>
    </location>
</feature>
<gene>
    <name evidence="3" type="ORF">MNOR_LOCUS16621</name>
</gene>
<dbReference type="PANTHER" id="PTHR21177:SF7">
    <property type="entry name" value="GH11627P"/>
    <property type="match status" value="1"/>
</dbReference>